<dbReference type="SUPFAM" id="SSF51998">
    <property type="entry name" value="PFL-like glycyl radical enzymes"/>
    <property type="match status" value="1"/>
</dbReference>
<name>A0A8S5RF55_9VIRU</name>
<dbReference type="Pfam" id="PF13597">
    <property type="entry name" value="NRDD"/>
    <property type="match status" value="1"/>
</dbReference>
<dbReference type="InterPro" id="IPR012833">
    <property type="entry name" value="NrdD"/>
</dbReference>
<protein>
    <submittedName>
        <fullName evidence="1">Anaerobic ribonucleoside triphosphate reductase</fullName>
    </submittedName>
</protein>
<dbReference type="EMBL" id="BK059096">
    <property type="protein sequence ID" value="DAE29612.1"/>
    <property type="molecule type" value="Genomic_DNA"/>
</dbReference>
<reference evidence="1" key="1">
    <citation type="journal article" date="2021" name="Proc. Natl. Acad. Sci. U.S.A.">
        <title>A Catalog of Tens of Thousands of Viruses from Human Metagenomes Reveals Hidden Associations with Chronic Diseases.</title>
        <authorList>
            <person name="Tisza M.J."/>
            <person name="Buck C.B."/>
        </authorList>
    </citation>
    <scope>NUCLEOTIDE SEQUENCE</scope>
    <source>
        <strain evidence="1">Ctqq75</strain>
    </source>
</reference>
<evidence type="ECO:0000313" key="1">
    <source>
        <dbReference type="EMBL" id="DAE29612.1"/>
    </source>
</evidence>
<proteinExistence type="predicted"/>
<dbReference type="GO" id="GO:0009265">
    <property type="term" value="P:2'-deoxyribonucleotide biosynthetic process"/>
    <property type="evidence" value="ECO:0007669"/>
    <property type="project" value="TreeGrafter"/>
</dbReference>
<organism evidence="1">
    <name type="scientific">virus sp. ctqq75</name>
    <dbReference type="NCBI Taxonomy" id="2827999"/>
    <lineage>
        <taxon>Viruses</taxon>
    </lineage>
</organism>
<sequence>MEAELYKYENIQVNRAIITDKITSMFGEELAAQYLKDIQNHLIYVHDETSLKPYCASITLYPFLFEGSKAIGGTSAAPKNLQSFCGSFVNLMYQIAGGFAGAVATVEFLMYFDYFAKKTYGSNYLVAHTREIQQELQSVIYSMNQPAAARGFQSIFWNISVFDEHYFHSLFDEFYFPDGTQPDYETLKYLQAFFMEWFRLERRKELLTFPVVTAAYLVEDNTAKDEKFLNLLADQMARGHSFFHYESNSADSLASCCRLRNELADNTFSYTLGAGGVSTGSVQVITINFNRLRQQKLSLEVVIKRVQKYLLAHRRYHKEMIKSGMLPAYSAGFIDIDKQFCTIGINGCLESFEYVCTHTPAGFWKDENYPEYLKHCLSIIQNLNKEALADYGVRFNTEFVPAENLGIKNAKWDEEDGLWVPRDCYNSYFYPVEDEDWNILDKIKIHGKEVAQYLDGGAALHLNLQRTPTKDEALNLIETNIRHGVPYWTTNVLCTVCKSCGHIDPNYSKTCPKCDSIYVDYGTRVIGYLKLISSFSTGRQQEAALRAYHNTGGIKIVSN</sequence>
<accession>A0A8S5RF55</accession>
<dbReference type="Gene3D" id="3.20.70.20">
    <property type="match status" value="1"/>
</dbReference>
<dbReference type="NCBIfam" id="NF006127">
    <property type="entry name" value="PRK08271.1"/>
    <property type="match status" value="1"/>
</dbReference>
<dbReference type="GO" id="GO:0006260">
    <property type="term" value="P:DNA replication"/>
    <property type="evidence" value="ECO:0007669"/>
    <property type="project" value="InterPro"/>
</dbReference>
<dbReference type="NCBIfam" id="TIGR02827">
    <property type="entry name" value="RNR_anaer_Bdell"/>
    <property type="match status" value="1"/>
</dbReference>
<dbReference type="GO" id="GO:0004748">
    <property type="term" value="F:ribonucleoside-diphosphate reductase activity, thioredoxin disulfide as acceptor"/>
    <property type="evidence" value="ECO:0007669"/>
    <property type="project" value="TreeGrafter"/>
</dbReference>
<dbReference type="GO" id="GO:0008998">
    <property type="term" value="F:ribonucleoside-triphosphate reductase (thioredoxin) activity"/>
    <property type="evidence" value="ECO:0007669"/>
    <property type="project" value="InterPro"/>
</dbReference>
<dbReference type="PANTHER" id="PTHR21075:SF0">
    <property type="entry name" value="ANAEROBIC RIBONUCLEOSIDE-TRIPHOSPHATE REDUCTASE"/>
    <property type="match status" value="1"/>
</dbReference>
<dbReference type="PANTHER" id="PTHR21075">
    <property type="entry name" value="ANAEROBIC RIBONUCLEOSIDE-TRIPHOSPHATE REDUCTASE"/>
    <property type="match status" value="1"/>
</dbReference>